<evidence type="ECO:0000313" key="2">
    <source>
        <dbReference type="Proteomes" id="UP000551327"/>
    </source>
</evidence>
<protein>
    <submittedName>
        <fullName evidence="1">DUF1289 domain-containing protein</fullName>
    </submittedName>
</protein>
<gene>
    <name evidence="1" type="ORF">H7F53_12720</name>
</gene>
<dbReference type="PANTHER" id="PTHR35175">
    <property type="entry name" value="DUF1289 DOMAIN-CONTAINING PROTEIN"/>
    <property type="match status" value="1"/>
</dbReference>
<dbReference type="Proteomes" id="UP000551327">
    <property type="component" value="Unassembled WGS sequence"/>
</dbReference>
<keyword evidence="2" id="KW-1185">Reference proteome</keyword>
<dbReference type="EMBL" id="JACLAX010000013">
    <property type="protein sequence ID" value="MBC2670010.1"/>
    <property type="molecule type" value="Genomic_DNA"/>
</dbReference>
<name>A0A7X1FZT1_9SPHN</name>
<dbReference type="PANTHER" id="PTHR35175:SF2">
    <property type="entry name" value="DUF1289 DOMAIN-CONTAINING PROTEIN"/>
    <property type="match status" value="1"/>
</dbReference>
<accession>A0A7X1FZT1</accession>
<organism evidence="1 2">
    <name type="scientific">Novosphingobium piscinae</name>
    <dbReference type="NCBI Taxonomy" id="1507448"/>
    <lineage>
        <taxon>Bacteria</taxon>
        <taxon>Pseudomonadati</taxon>
        <taxon>Pseudomonadota</taxon>
        <taxon>Alphaproteobacteria</taxon>
        <taxon>Sphingomonadales</taxon>
        <taxon>Sphingomonadaceae</taxon>
        <taxon>Novosphingobium</taxon>
    </lineage>
</organism>
<evidence type="ECO:0000313" key="1">
    <source>
        <dbReference type="EMBL" id="MBC2670010.1"/>
    </source>
</evidence>
<dbReference type="InterPro" id="IPR010710">
    <property type="entry name" value="DUF1289"/>
</dbReference>
<dbReference type="RefSeq" id="WP_185679877.1">
    <property type="nucleotide sequence ID" value="NZ_JACLAX010000013.1"/>
</dbReference>
<sequence length="53" mass="5959">MAAPPSPCTRVCRIESRTGWCLGCRRTLAEIADWAMMTPAQQRALLADLARRR</sequence>
<dbReference type="AlphaFoldDB" id="A0A7X1FZT1"/>
<dbReference type="Pfam" id="PF06945">
    <property type="entry name" value="DUF1289"/>
    <property type="match status" value="1"/>
</dbReference>
<proteinExistence type="predicted"/>
<comment type="caution">
    <text evidence="1">The sequence shown here is derived from an EMBL/GenBank/DDBJ whole genome shotgun (WGS) entry which is preliminary data.</text>
</comment>
<reference evidence="1 2" key="1">
    <citation type="submission" date="2020-08" db="EMBL/GenBank/DDBJ databases">
        <title>The genome sequence of type strain Novosphingobium piscinae KCTC 42194.</title>
        <authorList>
            <person name="Liu Y."/>
        </authorList>
    </citation>
    <scope>NUCLEOTIDE SEQUENCE [LARGE SCALE GENOMIC DNA]</scope>
    <source>
        <strain evidence="1 2">KCTC 42194</strain>
    </source>
</reference>